<protein>
    <submittedName>
        <fullName evidence="4">Uncharacterized protein</fullName>
    </submittedName>
</protein>
<dbReference type="AlphaFoldDB" id="A0A1B0FQY8"/>
<evidence type="ECO:0000256" key="2">
    <source>
        <dbReference type="SAM" id="Phobius"/>
    </source>
</evidence>
<organism evidence="4 5">
    <name type="scientific">Glossina morsitans morsitans</name>
    <name type="common">Savannah tsetse fly</name>
    <dbReference type="NCBI Taxonomy" id="37546"/>
    <lineage>
        <taxon>Eukaryota</taxon>
        <taxon>Metazoa</taxon>
        <taxon>Ecdysozoa</taxon>
        <taxon>Arthropoda</taxon>
        <taxon>Hexapoda</taxon>
        <taxon>Insecta</taxon>
        <taxon>Pterygota</taxon>
        <taxon>Neoptera</taxon>
        <taxon>Endopterygota</taxon>
        <taxon>Diptera</taxon>
        <taxon>Brachycera</taxon>
        <taxon>Muscomorpha</taxon>
        <taxon>Hippoboscoidea</taxon>
        <taxon>Glossinidae</taxon>
        <taxon>Glossina</taxon>
    </lineage>
</organism>
<name>A0A1B0FQY8_GLOMM</name>
<feature type="compositionally biased region" description="Polar residues" evidence="1">
    <location>
        <begin position="48"/>
        <end position="74"/>
    </location>
</feature>
<feature type="compositionally biased region" description="Pro residues" evidence="1">
    <location>
        <begin position="102"/>
        <end position="116"/>
    </location>
</feature>
<dbReference type="STRING" id="37546.A0A1B0FQY8"/>
<feature type="chain" id="PRO_5008407712" evidence="3">
    <location>
        <begin position="30"/>
        <end position="232"/>
    </location>
</feature>
<keyword evidence="2" id="KW-0472">Membrane</keyword>
<sequence>MKIKAVINMSEKVLIFILCCAVFISSVQSDASYSQDTYVNALQNSHISEPDTSGTDLGGYSYSQPPNNNYLPPSTSAPAYGPPAPDYGPPSPSYGPPHLNYGPPPSSYGPPHPNYGPPQTSYGPPPPLYYKPMPFPSDPRDHYALLAKLKTKLNLFTIGKILLKLLIFKKVIKFIGLICLLLFLPKLKDMFKEDTSTEEETMESKQVETERDLLRKRIEEAHHFAIRSTKIF</sequence>
<evidence type="ECO:0000256" key="3">
    <source>
        <dbReference type="SAM" id="SignalP"/>
    </source>
</evidence>
<feature type="signal peptide" evidence="3">
    <location>
        <begin position="1"/>
        <end position="29"/>
    </location>
</feature>
<reference evidence="4" key="1">
    <citation type="submission" date="2020-05" db="UniProtKB">
        <authorList>
            <consortium name="EnsemblMetazoa"/>
        </authorList>
    </citation>
    <scope>IDENTIFICATION</scope>
    <source>
        <strain evidence="4">Yale</strain>
    </source>
</reference>
<keyword evidence="5" id="KW-1185">Reference proteome</keyword>
<keyword evidence="2" id="KW-0812">Transmembrane</keyword>
<proteinExistence type="predicted"/>
<dbReference type="EnsemblMetazoa" id="GMOY006289-RA">
    <property type="protein sequence ID" value="GMOY006289-PA"/>
    <property type="gene ID" value="GMOY006289"/>
</dbReference>
<dbReference type="VEuPathDB" id="VectorBase:GMOY006289"/>
<feature type="transmembrane region" description="Helical" evidence="2">
    <location>
        <begin position="161"/>
        <end position="184"/>
    </location>
</feature>
<keyword evidence="2" id="KW-1133">Transmembrane helix</keyword>
<evidence type="ECO:0000313" key="4">
    <source>
        <dbReference type="EnsemblMetazoa" id="GMOY006289-PA"/>
    </source>
</evidence>
<keyword evidence="3" id="KW-0732">Signal</keyword>
<evidence type="ECO:0000256" key="1">
    <source>
        <dbReference type="SAM" id="MobiDB-lite"/>
    </source>
</evidence>
<dbReference type="EMBL" id="CCAG010018120">
    <property type="status" value="NOT_ANNOTATED_CDS"/>
    <property type="molecule type" value="Genomic_DNA"/>
</dbReference>
<dbReference type="Proteomes" id="UP000092444">
    <property type="component" value="Unassembled WGS sequence"/>
</dbReference>
<evidence type="ECO:0000313" key="5">
    <source>
        <dbReference type="Proteomes" id="UP000092444"/>
    </source>
</evidence>
<feature type="compositionally biased region" description="Pro residues" evidence="1">
    <location>
        <begin position="80"/>
        <end position="95"/>
    </location>
</feature>
<accession>A0A1B0FQY8</accession>
<feature type="region of interest" description="Disordered" evidence="1">
    <location>
        <begin position="48"/>
        <end position="123"/>
    </location>
</feature>